<reference evidence="2" key="1">
    <citation type="submission" date="2023-10" db="EMBL/GenBank/DDBJ databases">
        <title>Genome assembly of Pristionchus species.</title>
        <authorList>
            <person name="Yoshida K."/>
            <person name="Sommer R.J."/>
        </authorList>
    </citation>
    <scope>NUCLEOTIDE SEQUENCE</scope>
    <source>
        <strain evidence="2">RS0144</strain>
    </source>
</reference>
<dbReference type="EMBL" id="BTSX01000002">
    <property type="protein sequence ID" value="GMS86216.1"/>
    <property type="molecule type" value="Genomic_DNA"/>
</dbReference>
<feature type="coiled-coil region" evidence="1">
    <location>
        <begin position="2"/>
        <end position="96"/>
    </location>
</feature>
<feature type="non-terminal residue" evidence="2">
    <location>
        <position position="1"/>
    </location>
</feature>
<evidence type="ECO:0000256" key="1">
    <source>
        <dbReference type="SAM" id="Coils"/>
    </source>
</evidence>
<protein>
    <submittedName>
        <fullName evidence="2">Uncharacterized protein</fullName>
    </submittedName>
</protein>
<proteinExistence type="predicted"/>
<keyword evidence="3" id="KW-1185">Reference proteome</keyword>
<comment type="caution">
    <text evidence="2">The sequence shown here is derived from an EMBL/GenBank/DDBJ whole genome shotgun (WGS) entry which is preliminary data.</text>
</comment>
<sequence length="98" mass="11551">QVVDKDNDLDELRERNKELVSKLEKKEKQNEELQETLNQTVRELLKSRTEIADLNEDMNLVKMELSGILEKNEELAKETELRIAELKAENDMNNLRIN</sequence>
<evidence type="ECO:0000313" key="3">
    <source>
        <dbReference type="Proteomes" id="UP001432027"/>
    </source>
</evidence>
<organism evidence="2 3">
    <name type="scientific">Pristionchus entomophagus</name>
    <dbReference type="NCBI Taxonomy" id="358040"/>
    <lineage>
        <taxon>Eukaryota</taxon>
        <taxon>Metazoa</taxon>
        <taxon>Ecdysozoa</taxon>
        <taxon>Nematoda</taxon>
        <taxon>Chromadorea</taxon>
        <taxon>Rhabditida</taxon>
        <taxon>Rhabditina</taxon>
        <taxon>Diplogasteromorpha</taxon>
        <taxon>Diplogasteroidea</taxon>
        <taxon>Neodiplogasteridae</taxon>
        <taxon>Pristionchus</taxon>
    </lineage>
</organism>
<dbReference type="AlphaFoldDB" id="A0AAV5SS57"/>
<evidence type="ECO:0000313" key="2">
    <source>
        <dbReference type="EMBL" id="GMS86216.1"/>
    </source>
</evidence>
<dbReference type="Proteomes" id="UP001432027">
    <property type="component" value="Unassembled WGS sequence"/>
</dbReference>
<gene>
    <name evidence="2" type="ORF">PENTCL1PPCAC_8391</name>
</gene>
<name>A0AAV5SS57_9BILA</name>
<keyword evidence="1" id="KW-0175">Coiled coil</keyword>
<accession>A0AAV5SS57</accession>